<keyword evidence="1" id="KW-0489">Methyltransferase</keyword>
<name>A0AAC9RNY9_9CLOT</name>
<evidence type="ECO:0000256" key="4">
    <source>
        <dbReference type="ARBA" id="ARBA00022884"/>
    </source>
</evidence>
<evidence type="ECO:0000313" key="8">
    <source>
        <dbReference type="Proteomes" id="UP000192478"/>
    </source>
</evidence>
<dbReference type="Proteomes" id="UP000177894">
    <property type="component" value="Chromosome"/>
</dbReference>
<dbReference type="Gene3D" id="3.40.50.150">
    <property type="entry name" value="Vaccinia Virus protein VP39"/>
    <property type="match status" value="1"/>
</dbReference>
<dbReference type="EMBL" id="CP020559">
    <property type="protein sequence ID" value="ARE88343.1"/>
    <property type="molecule type" value="Genomic_DNA"/>
</dbReference>
<sequence>MKYEGKIFLKSFVQQPNIVGSVIPSSKYLCNSMLKNIDFKDCNCIVEYGAGTGIFTKEICRRKKKNTLFISFELNRGMYNSIKELHSPKDKIYIIHDSAENLMKYLDRYQIDSVDYFISGLPFAILPKEVSNKILDNTFLKLKDDGEFIMFQYSFQYLNTLKSTFPQLRLGFQPLNFPPAFIYYCRKIKS</sequence>
<evidence type="ECO:0000313" key="7">
    <source>
        <dbReference type="Proteomes" id="UP000177894"/>
    </source>
</evidence>
<evidence type="ECO:0000313" key="6">
    <source>
        <dbReference type="EMBL" id="ARE88343.1"/>
    </source>
</evidence>
<keyword evidence="7" id="KW-1185">Reference proteome</keyword>
<keyword evidence="2" id="KW-0808">Transferase</keyword>
<organism evidence="6 8">
    <name type="scientific">Clostridium formicaceticum</name>
    <dbReference type="NCBI Taxonomy" id="1497"/>
    <lineage>
        <taxon>Bacteria</taxon>
        <taxon>Bacillati</taxon>
        <taxon>Bacillota</taxon>
        <taxon>Clostridia</taxon>
        <taxon>Eubacteriales</taxon>
        <taxon>Clostridiaceae</taxon>
        <taxon>Clostridium</taxon>
    </lineage>
</organism>
<reference evidence="5 7" key="1">
    <citation type="submission" date="2016-10" db="EMBL/GenBank/DDBJ databases">
        <title>Complete Genome Sequence of Acetogen Clostridium formicoaceticum ATCC 27076.</title>
        <authorList>
            <person name="Bao T."/>
            <person name="Cheng C."/>
            <person name="Zhao J."/>
            <person name="Yang S.-T."/>
            <person name="Wang J."/>
            <person name="Wang M."/>
        </authorList>
    </citation>
    <scope>NUCLEOTIDE SEQUENCE [LARGE SCALE GENOMIC DNA]</scope>
    <source>
        <strain evidence="5 7">ATCC 27076</strain>
    </source>
</reference>
<dbReference type="AlphaFoldDB" id="A0AAC9RNY9"/>
<dbReference type="RefSeq" id="WP_070971807.1">
    <property type="nucleotide sequence ID" value="NZ_CP017603.1"/>
</dbReference>
<dbReference type="Proteomes" id="UP000192478">
    <property type="component" value="Chromosome"/>
</dbReference>
<gene>
    <name evidence="5" type="ORF">BJL90_18910</name>
    <name evidence="6" type="ORF">CLFO_27440</name>
</gene>
<dbReference type="InterPro" id="IPR001737">
    <property type="entry name" value="KsgA/Erm"/>
</dbReference>
<proteinExistence type="predicted"/>
<dbReference type="EMBL" id="CP017603">
    <property type="protein sequence ID" value="AOY77745.1"/>
    <property type="molecule type" value="Genomic_DNA"/>
</dbReference>
<keyword evidence="4" id="KW-0694">RNA-binding</keyword>
<dbReference type="GO" id="GO:0032259">
    <property type="term" value="P:methylation"/>
    <property type="evidence" value="ECO:0007669"/>
    <property type="project" value="UniProtKB-KW"/>
</dbReference>
<dbReference type="KEGG" id="cfm:BJL90_18910"/>
<dbReference type="CDD" id="cd02440">
    <property type="entry name" value="AdoMet_MTases"/>
    <property type="match status" value="1"/>
</dbReference>
<evidence type="ECO:0000256" key="2">
    <source>
        <dbReference type="ARBA" id="ARBA00022679"/>
    </source>
</evidence>
<dbReference type="InterPro" id="IPR029063">
    <property type="entry name" value="SAM-dependent_MTases_sf"/>
</dbReference>
<evidence type="ECO:0000256" key="1">
    <source>
        <dbReference type="ARBA" id="ARBA00022603"/>
    </source>
</evidence>
<evidence type="ECO:0008006" key="9">
    <source>
        <dbReference type="Google" id="ProtNLM"/>
    </source>
</evidence>
<protein>
    <recommendedName>
        <fullName evidence="9">SAM-dependent methyltransferase</fullName>
    </recommendedName>
</protein>
<evidence type="ECO:0000256" key="3">
    <source>
        <dbReference type="ARBA" id="ARBA00022691"/>
    </source>
</evidence>
<keyword evidence="3" id="KW-0949">S-adenosyl-L-methionine</keyword>
<dbReference type="Pfam" id="PF00398">
    <property type="entry name" value="RrnaAD"/>
    <property type="match status" value="1"/>
</dbReference>
<dbReference type="SUPFAM" id="SSF53335">
    <property type="entry name" value="S-adenosyl-L-methionine-dependent methyltransferases"/>
    <property type="match status" value="1"/>
</dbReference>
<accession>A0AAC9RNY9</accession>
<dbReference type="GO" id="GO:0003723">
    <property type="term" value="F:RNA binding"/>
    <property type="evidence" value="ECO:0007669"/>
    <property type="project" value="UniProtKB-KW"/>
</dbReference>
<dbReference type="GO" id="GO:0008168">
    <property type="term" value="F:methyltransferase activity"/>
    <property type="evidence" value="ECO:0007669"/>
    <property type="project" value="UniProtKB-KW"/>
</dbReference>
<reference evidence="6 8" key="2">
    <citation type="submission" date="2017-03" db="EMBL/GenBank/DDBJ databases">
        <title>Complete sequence of Clostridium formicaceticum DSM 92.</title>
        <authorList>
            <person name="Poehlein A."/>
            <person name="Karl M."/>
            <person name="Bengelsdorf F.R."/>
            <person name="Duerre P."/>
            <person name="Daniel R."/>
        </authorList>
    </citation>
    <scope>NUCLEOTIDE SEQUENCE [LARGE SCALE GENOMIC DNA]</scope>
    <source>
        <strain evidence="6 8">DSM 92</strain>
    </source>
</reference>
<evidence type="ECO:0000313" key="5">
    <source>
        <dbReference type="EMBL" id="AOY77745.1"/>
    </source>
</evidence>